<evidence type="ECO:0000313" key="3">
    <source>
        <dbReference type="EMBL" id="KAJ9612471.1"/>
    </source>
</evidence>
<organism evidence="3 4">
    <name type="scientific">Cladophialophora chaetospira</name>
    <dbReference type="NCBI Taxonomy" id="386627"/>
    <lineage>
        <taxon>Eukaryota</taxon>
        <taxon>Fungi</taxon>
        <taxon>Dikarya</taxon>
        <taxon>Ascomycota</taxon>
        <taxon>Pezizomycotina</taxon>
        <taxon>Eurotiomycetes</taxon>
        <taxon>Chaetothyriomycetidae</taxon>
        <taxon>Chaetothyriales</taxon>
        <taxon>Herpotrichiellaceae</taxon>
        <taxon>Cladophialophora</taxon>
    </lineage>
</organism>
<protein>
    <recommendedName>
        <fullName evidence="2">Xylanolytic transcriptional activator regulatory domain-containing protein</fullName>
    </recommendedName>
</protein>
<evidence type="ECO:0000256" key="1">
    <source>
        <dbReference type="ARBA" id="ARBA00023242"/>
    </source>
</evidence>
<feature type="domain" description="Xylanolytic transcriptional activator regulatory" evidence="2">
    <location>
        <begin position="69"/>
        <end position="319"/>
    </location>
</feature>
<dbReference type="PANTHER" id="PTHR47425:SF2">
    <property type="entry name" value="FARB-RELATED"/>
    <property type="match status" value="1"/>
</dbReference>
<dbReference type="GO" id="GO:0008270">
    <property type="term" value="F:zinc ion binding"/>
    <property type="evidence" value="ECO:0007669"/>
    <property type="project" value="InterPro"/>
</dbReference>
<dbReference type="GO" id="GO:0006351">
    <property type="term" value="P:DNA-templated transcription"/>
    <property type="evidence" value="ECO:0007669"/>
    <property type="project" value="InterPro"/>
</dbReference>
<name>A0AA39CLN0_9EURO</name>
<comment type="caution">
    <text evidence="3">The sequence shown here is derived from an EMBL/GenBank/DDBJ whole genome shotgun (WGS) entry which is preliminary data.</text>
</comment>
<sequence>MSVEVNSHAGTPFPLTSPTLSVDRAGGSFLPHYIKPLPGSIDKDDLRYLRARGCFTFLPTELEKIVLCRYAEFIHPLVPVLDLDEFIGIVLGNLPKKISILLYHAVMCAGLAAVEVSTIHEYGFDSKPAARKQYYTKAKVLFDMDVDTDSIVACQAAMLLISWGSYQTCRDPFYWLGVAISQACSLKIHKPESDSNTPRSDQMLRQRIWWTIIIKECDVCLTLGRPPRISPQQTALPQQHMFVANAHVMDYSRIPEIGRFRDDSWIQRRLEMAYIEKAKLTTIIYRILRLSYSTDFTVSNQNNRNARIWQLESELKDWRLQLPMELTPCNPTLNLSEDVDKSLQVTMSMLLLSQLMALTMLHKSRVSIAEWAKCLQDGDDDWFDDEGVMSARAHTKSMRRAAYEITAIHRTLHERKLTSSIPTTGIATMCTAVFVHLLDARSAGGSIRSAALEHLEACLTILRELGQLNEAATDVTKIVESAVQAARDLNAQPQAAISWGPSSTSDRARFANETRCTTSSFMEGVLPDQTRSQVPVSTSNSRGLFGSTAEPSVPDLFNGIENFFDFELIENVSLFTGA</sequence>
<dbReference type="AlphaFoldDB" id="A0AA39CLN0"/>
<proteinExistence type="predicted"/>
<gene>
    <name evidence="3" type="ORF">H2200_004068</name>
</gene>
<reference evidence="3" key="1">
    <citation type="submission" date="2022-10" db="EMBL/GenBank/DDBJ databases">
        <title>Culturing micro-colonial fungi from biological soil crusts in the Mojave desert and describing Neophaeococcomyces mojavensis, and introducing the new genera and species Taxawa tesnikishii.</title>
        <authorList>
            <person name="Kurbessoian T."/>
            <person name="Stajich J.E."/>
        </authorList>
    </citation>
    <scope>NUCLEOTIDE SEQUENCE</scope>
    <source>
        <strain evidence="3">TK_41</strain>
    </source>
</reference>
<evidence type="ECO:0000313" key="4">
    <source>
        <dbReference type="Proteomes" id="UP001172673"/>
    </source>
</evidence>
<dbReference type="Pfam" id="PF04082">
    <property type="entry name" value="Fungal_trans"/>
    <property type="match status" value="1"/>
</dbReference>
<dbReference type="EMBL" id="JAPDRK010000005">
    <property type="protein sequence ID" value="KAJ9612471.1"/>
    <property type="molecule type" value="Genomic_DNA"/>
</dbReference>
<keyword evidence="1" id="KW-0539">Nucleus</keyword>
<dbReference type="CDD" id="cd12148">
    <property type="entry name" value="fungal_TF_MHR"/>
    <property type="match status" value="1"/>
</dbReference>
<keyword evidence="4" id="KW-1185">Reference proteome</keyword>
<dbReference type="PANTHER" id="PTHR47425">
    <property type="entry name" value="FARB-RELATED"/>
    <property type="match status" value="1"/>
</dbReference>
<dbReference type="Proteomes" id="UP001172673">
    <property type="component" value="Unassembled WGS sequence"/>
</dbReference>
<evidence type="ECO:0000259" key="2">
    <source>
        <dbReference type="Pfam" id="PF04082"/>
    </source>
</evidence>
<accession>A0AA39CLN0</accession>
<dbReference type="InterPro" id="IPR007219">
    <property type="entry name" value="XnlR_reg_dom"/>
</dbReference>
<dbReference type="GO" id="GO:0003677">
    <property type="term" value="F:DNA binding"/>
    <property type="evidence" value="ECO:0007669"/>
    <property type="project" value="InterPro"/>
</dbReference>
<dbReference type="InterPro" id="IPR052761">
    <property type="entry name" value="Fungal_Detox/Toxin_TFs"/>
</dbReference>